<sequence length="26" mass="3200">MSEYFQRCLTYISIIQLIEERHGKKL</sequence>
<reference evidence="1" key="1">
    <citation type="submission" date="2014-05" db="EMBL/GenBank/DDBJ databases">
        <authorList>
            <person name="Chronopoulou M."/>
        </authorList>
    </citation>
    <scope>NUCLEOTIDE SEQUENCE</scope>
    <source>
        <tissue evidence="1">Whole organism</tissue>
    </source>
</reference>
<organism evidence="1">
    <name type="scientific">Lepeophtheirus salmonis</name>
    <name type="common">Salmon louse</name>
    <name type="synonym">Caligus salmonis</name>
    <dbReference type="NCBI Taxonomy" id="72036"/>
    <lineage>
        <taxon>Eukaryota</taxon>
        <taxon>Metazoa</taxon>
        <taxon>Ecdysozoa</taxon>
        <taxon>Arthropoda</taxon>
        <taxon>Crustacea</taxon>
        <taxon>Multicrustacea</taxon>
        <taxon>Hexanauplia</taxon>
        <taxon>Copepoda</taxon>
        <taxon>Siphonostomatoida</taxon>
        <taxon>Caligidae</taxon>
        <taxon>Lepeophtheirus</taxon>
    </lineage>
</organism>
<evidence type="ECO:0000313" key="1">
    <source>
        <dbReference type="EMBL" id="CDW50427.1"/>
    </source>
</evidence>
<dbReference type="EMBL" id="HACA01033066">
    <property type="protein sequence ID" value="CDW50427.1"/>
    <property type="molecule type" value="Transcribed_RNA"/>
</dbReference>
<name>A0A0K2VJR5_LEPSM</name>
<accession>A0A0K2VJR5</accession>
<protein>
    <submittedName>
        <fullName evidence="1">Uncharacterized protein</fullName>
    </submittedName>
</protein>
<proteinExistence type="predicted"/>
<dbReference type="AlphaFoldDB" id="A0A0K2VJR5"/>